<dbReference type="EMBL" id="JARJCM010000022">
    <property type="protein sequence ID" value="KAJ7040400.1"/>
    <property type="molecule type" value="Genomic_DNA"/>
</dbReference>
<sequence length="474" mass="51453">MLVDLPTGKTPGWELNGRVRGKPDLVPPAHTLHFRGRCQIEIGPHSFPETSFYEVQYHPAPVAPPPVAPPPFVQSAWQSQYSSYVPYGLGGQAPVMQHTSPLLSSLSSVTSITPNLINQVNAAAASNPTLANLLQIAAAGRATAEQLKTLGLLIQSLASPESSEAISAANSMPSSSAQPHRPVAPTPSVKEFDLVFQYYEASHERWILPRVPVICEKVADARAPGLTYDIVLTLALPSPRVTPTSPQIVTIRLRRPPPAIWETIWRWVGGEEKLNENRSILDNLKKKTQRAYLAHRIPQNSLLTQLQNAAALNYVMRPIKPGPIVAPKPKRKAPQRKPPQPTLAVQPQPPPQASETGTPAPVASASTSTLSPATPTPMPRSSSATLPDPKRRKIASKPKQTLPMIEIRCVSCQQTDVPLILGGRFCRPCVDSGKATTVYVPYRPPQNVYQQNIPVAPVYAQAVRPNPSISPHAR</sequence>
<protein>
    <submittedName>
        <fullName evidence="2">Uncharacterized protein</fullName>
    </submittedName>
</protein>
<feature type="non-terminal residue" evidence="2">
    <location>
        <position position="474"/>
    </location>
</feature>
<feature type="region of interest" description="Disordered" evidence="1">
    <location>
        <begin position="165"/>
        <end position="184"/>
    </location>
</feature>
<comment type="caution">
    <text evidence="2">The sequence shown here is derived from an EMBL/GenBank/DDBJ whole genome shotgun (WGS) entry which is preliminary data.</text>
</comment>
<evidence type="ECO:0000313" key="3">
    <source>
        <dbReference type="Proteomes" id="UP001218188"/>
    </source>
</evidence>
<feature type="region of interest" description="Disordered" evidence="1">
    <location>
        <begin position="323"/>
        <end position="399"/>
    </location>
</feature>
<organism evidence="2 3">
    <name type="scientific">Mycena alexandri</name>
    <dbReference type="NCBI Taxonomy" id="1745969"/>
    <lineage>
        <taxon>Eukaryota</taxon>
        <taxon>Fungi</taxon>
        <taxon>Dikarya</taxon>
        <taxon>Basidiomycota</taxon>
        <taxon>Agaricomycotina</taxon>
        <taxon>Agaricomycetes</taxon>
        <taxon>Agaricomycetidae</taxon>
        <taxon>Agaricales</taxon>
        <taxon>Marasmiineae</taxon>
        <taxon>Mycenaceae</taxon>
        <taxon>Mycena</taxon>
    </lineage>
</organism>
<proteinExistence type="predicted"/>
<feature type="compositionally biased region" description="Pro residues" evidence="1">
    <location>
        <begin position="336"/>
        <end position="352"/>
    </location>
</feature>
<accession>A0AAD6X9K1</accession>
<feature type="compositionally biased region" description="Low complexity" evidence="1">
    <location>
        <begin position="356"/>
        <end position="373"/>
    </location>
</feature>
<dbReference type="Proteomes" id="UP001218188">
    <property type="component" value="Unassembled WGS sequence"/>
</dbReference>
<keyword evidence="3" id="KW-1185">Reference proteome</keyword>
<dbReference type="AlphaFoldDB" id="A0AAD6X9K1"/>
<reference evidence="2" key="1">
    <citation type="submission" date="2023-03" db="EMBL/GenBank/DDBJ databases">
        <title>Massive genome expansion in bonnet fungi (Mycena s.s.) driven by repeated elements and novel gene families across ecological guilds.</title>
        <authorList>
            <consortium name="Lawrence Berkeley National Laboratory"/>
            <person name="Harder C.B."/>
            <person name="Miyauchi S."/>
            <person name="Viragh M."/>
            <person name="Kuo A."/>
            <person name="Thoen E."/>
            <person name="Andreopoulos B."/>
            <person name="Lu D."/>
            <person name="Skrede I."/>
            <person name="Drula E."/>
            <person name="Henrissat B."/>
            <person name="Morin E."/>
            <person name="Kohler A."/>
            <person name="Barry K."/>
            <person name="LaButti K."/>
            <person name="Morin E."/>
            <person name="Salamov A."/>
            <person name="Lipzen A."/>
            <person name="Mereny Z."/>
            <person name="Hegedus B."/>
            <person name="Baldrian P."/>
            <person name="Stursova M."/>
            <person name="Weitz H."/>
            <person name="Taylor A."/>
            <person name="Grigoriev I.V."/>
            <person name="Nagy L.G."/>
            <person name="Martin F."/>
            <person name="Kauserud H."/>
        </authorList>
    </citation>
    <scope>NUCLEOTIDE SEQUENCE</scope>
    <source>
        <strain evidence="2">CBHHK200</strain>
    </source>
</reference>
<evidence type="ECO:0000313" key="2">
    <source>
        <dbReference type="EMBL" id="KAJ7040400.1"/>
    </source>
</evidence>
<gene>
    <name evidence="2" type="ORF">C8F04DRAFT_1083467</name>
</gene>
<name>A0AAD6X9K1_9AGAR</name>
<evidence type="ECO:0000256" key="1">
    <source>
        <dbReference type="SAM" id="MobiDB-lite"/>
    </source>
</evidence>